<proteinExistence type="predicted"/>
<evidence type="ECO:0000313" key="2">
    <source>
        <dbReference type="EMBL" id="AQK50735.1"/>
    </source>
</evidence>
<protein>
    <submittedName>
        <fullName evidence="2">Circadian clock associated1</fullName>
    </submittedName>
</protein>
<name>A0A1D6PVY3_MAIZE</name>
<dbReference type="EMBL" id="CM000780">
    <property type="protein sequence ID" value="AQK50735.1"/>
    <property type="molecule type" value="Genomic_DNA"/>
</dbReference>
<accession>A0A1D6PVY3</accession>
<dbReference type="AlphaFoldDB" id="A0A1D6PVY3"/>
<sequence length="223" mass="24647">MVVSQQHHLALCINLNYSRSRLQFRGCWRACSQDFWGRSARNPQEKIVAQISRGARRDRDPHRPQPLSPLLPRPAQRTAYSAPSCGHRSEQQSTSDSKSREPSHSSSSSSTHPACSLPFRSPARSPGNRSTEKLVVVAAAEREAGGHRASEVDEGARRRQTEVASGSISTGLLSAERTAVVICSSWYVMGNFTGLSVFLVRRESLILVPGGLLLPFDWKNWIL</sequence>
<gene>
    <name evidence="2" type="ORF">ZEAMMB73_Zm00001d049543</name>
</gene>
<feature type="region of interest" description="Disordered" evidence="1">
    <location>
        <begin position="51"/>
        <end position="131"/>
    </location>
</feature>
<evidence type="ECO:0000256" key="1">
    <source>
        <dbReference type="SAM" id="MobiDB-lite"/>
    </source>
</evidence>
<organism evidence="2">
    <name type="scientific">Zea mays</name>
    <name type="common">Maize</name>
    <dbReference type="NCBI Taxonomy" id="4577"/>
    <lineage>
        <taxon>Eukaryota</taxon>
        <taxon>Viridiplantae</taxon>
        <taxon>Streptophyta</taxon>
        <taxon>Embryophyta</taxon>
        <taxon>Tracheophyta</taxon>
        <taxon>Spermatophyta</taxon>
        <taxon>Magnoliopsida</taxon>
        <taxon>Liliopsida</taxon>
        <taxon>Poales</taxon>
        <taxon>Poaceae</taxon>
        <taxon>PACMAD clade</taxon>
        <taxon>Panicoideae</taxon>
        <taxon>Andropogonodae</taxon>
        <taxon>Andropogoneae</taxon>
        <taxon>Tripsacinae</taxon>
        <taxon>Zea</taxon>
    </lineage>
</organism>
<reference evidence="2" key="1">
    <citation type="submission" date="2015-12" db="EMBL/GenBank/DDBJ databases">
        <title>Update maize B73 reference genome by single molecule sequencing technologies.</title>
        <authorList>
            <consortium name="Maize Genome Sequencing Project"/>
            <person name="Ware D."/>
        </authorList>
    </citation>
    <scope>NUCLEOTIDE SEQUENCE</scope>
    <source>
        <tissue evidence="2">Seedling</tissue>
    </source>
</reference>